<organism evidence="4 5">
    <name type="scientific">Filifactor villosus</name>
    <dbReference type="NCBI Taxonomy" id="29374"/>
    <lineage>
        <taxon>Bacteria</taxon>
        <taxon>Bacillati</taxon>
        <taxon>Bacillota</taxon>
        <taxon>Clostridia</taxon>
        <taxon>Peptostreptococcales</taxon>
        <taxon>Filifactoraceae</taxon>
        <taxon>Filifactor</taxon>
    </lineage>
</organism>
<name>A0ABV9QPE9_9FIRM</name>
<dbReference type="SUPFAM" id="SSF46689">
    <property type="entry name" value="Homeodomain-like"/>
    <property type="match status" value="1"/>
</dbReference>
<dbReference type="PANTHER" id="PTHR43479">
    <property type="entry name" value="ACREF/ENVCD OPERON REPRESSOR-RELATED"/>
    <property type="match status" value="1"/>
</dbReference>
<evidence type="ECO:0000256" key="1">
    <source>
        <dbReference type="ARBA" id="ARBA00023125"/>
    </source>
</evidence>
<dbReference type="Gene3D" id="1.10.357.10">
    <property type="entry name" value="Tetracycline Repressor, domain 2"/>
    <property type="match status" value="1"/>
</dbReference>
<comment type="caution">
    <text evidence="4">The sequence shown here is derived from an EMBL/GenBank/DDBJ whole genome shotgun (WGS) entry which is preliminary data.</text>
</comment>
<dbReference type="InterPro" id="IPR039532">
    <property type="entry name" value="TetR_C_Firmicutes"/>
</dbReference>
<reference evidence="5" key="1">
    <citation type="journal article" date="2019" name="Int. J. Syst. Evol. Microbiol.">
        <title>The Global Catalogue of Microorganisms (GCM) 10K type strain sequencing project: providing services to taxonomists for standard genome sequencing and annotation.</title>
        <authorList>
            <consortium name="The Broad Institute Genomics Platform"/>
            <consortium name="The Broad Institute Genome Sequencing Center for Infectious Disease"/>
            <person name="Wu L."/>
            <person name="Ma J."/>
        </authorList>
    </citation>
    <scope>NUCLEOTIDE SEQUENCE [LARGE SCALE GENOMIC DNA]</scope>
    <source>
        <strain evidence="5">CCUG 46385</strain>
    </source>
</reference>
<sequence>MKRVRENSSKLYMAKALIELMKTKALDDISITMLTHKAGVSRMSYYRYFSHKIEVLENYLDSLIETYYKEVDEKFRFEFQSREHIVQSLRYFKKHADLMLCLTRANLSSLMMERLNAYVFQRSGREESKEMKYQLFYYVGAIYNVYIEWLKGGLKESENDIADIIYRFRPDMGEGALL</sequence>
<dbReference type="EMBL" id="JBHSHL010000055">
    <property type="protein sequence ID" value="MFC4805612.1"/>
    <property type="molecule type" value="Genomic_DNA"/>
</dbReference>
<keyword evidence="5" id="KW-1185">Reference proteome</keyword>
<protein>
    <submittedName>
        <fullName evidence="4">TetR/AcrR family transcriptional regulator</fullName>
    </submittedName>
</protein>
<keyword evidence="1 2" id="KW-0238">DNA-binding</keyword>
<dbReference type="InterPro" id="IPR050624">
    <property type="entry name" value="HTH-type_Tx_Regulator"/>
</dbReference>
<gene>
    <name evidence="4" type="ORF">ACFO4R_11110</name>
</gene>
<dbReference type="PANTHER" id="PTHR43479:SF11">
    <property type="entry name" value="ACREF_ENVCD OPERON REPRESSOR-RELATED"/>
    <property type="match status" value="1"/>
</dbReference>
<dbReference type="InterPro" id="IPR001647">
    <property type="entry name" value="HTH_TetR"/>
</dbReference>
<feature type="domain" description="HTH tetR-type" evidence="3">
    <location>
        <begin position="7"/>
        <end position="67"/>
    </location>
</feature>
<dbReference type="InterPro" id="IPR009057">
    <property type="entry name" value="Homeodomain-like_sf"/>
</dbReference>
<dbReference type="Proteomes" id="UP001595916">
    <property type="component" value="Unassembled WGS sequence"/>
</dbReference>
<feature type="DNA-binding region" description="H-T-H motif" evidence="2">
    <location>
        <begin position="30"/>
        <end position="49"/>
    </location>
</feature>
<dbReference type="PROSITE" id="PS50977">
    <property type="entry name" value="HTH_TETR_2"/>
    <property type="match status" value="1"/>
</dbReference>
<evidence type="ECO:0000259" key="3">
    <source>
        <dbReference type="PROSITE" id="PS50977"/>
    </source>
</evidence>
<dbReference type="Pfam" id="PF14278">
    <property type="entry name" value="TetR_C_8"/>
    <property type="match status" value="1"/>
</dbReference>
<proteinExistence type="predicted"/>
<accession>A0ABV9QPE9</accession>
<dbReference type="RefSeq" id="WP_379789217.1">
    <property type="nucleotide sequence ID" value="NZ_JBHSHL010000055.1"/>
</dbReference>
<evidence type="ECO:0000313" key="5">
    <source>
        <dbReference type="Proteomes" id="UP001595916"/>
    </source>
</evidence>
<evidence type="ECO:0000313" key="4">
    <source>
        <dbReference type="EMBL" id="MFC4805612.1"/>
    </source>
</evidence>
<evidence type="ECO:0000256" key="2">
    <source>
        <dbReference type="PROSITE-ProRule" id="PRU00335"/>
    </source>
</evidence>